<evidence type="ECO:0000313" key="1">
    <source>
        <dbReference type="EMBL" id="GBP21144.1"/>
    </source>
</evidence>
<name>A0A4C1U590_EUMVA</name>
<comment type="caution">
    <text evidence="1">The sequence shown here is derived from an EMBL/GenBank/DDBJ whole genome shotgun (WGS) entry which is preliminary data.</text>
</comment>
<keyword evidence="2" id="KW-1185">Reference proteome</keyword>
<dbReference type="EMBL" id="BGZK01000125">
    <property type="protein sequence ID" value="GBP21144.1"/>
    <property type="molecule type" value="Genomic_DNA"/>
</dbReference>
<evidence type="ECO:0000313" key="2">
    <source>
        <dbReference type="Proteomes" id="UP000299102"/>
    </source>
</evidence>
<reference evidence="1 2" key="1">
    <citation type="journal article" date="2019" name="Commun. Biol.">
        <title>The bagworm genome reveals a unique fibroin gene that provides high tensile strength.</title>
        <authorList>
            <person name="Kono N."/>
            <person name="Nakamura H."/>
            <person name="Ohtoshi R."/>
            <person name="Tomita M."/>
            <person name="Numata K."/>
            <person name="Arakawa K."/>
        </authorList>
    </citation>
    <scope>NUCLEOTIDE SEQUENCE [LARGE SCALE GENOMIC DNA]</scope>
</reference>
<dbReference type="Proteomes" id="UP000299102">
    <property type="component" value="Unassembled WGS sequence"/>
</dbReference>
<sequence>MTVCPFRNPSRPPLVHRRREHVALKAICRCDQLQSSLLTHETRGPLGRVEKSRADPTVSLDRFTRPCRYNVIARYNFNVPQEVSLQHLRIY</sequence>
<organism evidence="1 2">
    <name type="scientific">Eumeta variegata</name>
    <name type="common">Bagworm moth</name>
    <name type="synonym">Eumeta japonica</name>
    <dbReference type="NCBI Taxonomy" id="151549"/>
    <lineage>
        <taxon>Eukaryota</taxon>
        <taxon>Metazoa</taxon>
        <taxon>Ecdysozoa</taxon>
        <taxon>Arthropoda</taxon>
        <taxon>Hexapoda</taxon>
        <taxon>Insecta</taxon>
        <taxon>Pterygota</taxon>
        <taxon>Neoptera</taxon>
        <taxon>Endopterygota</taxon>
        <taxon>Lepidoptera</taxon>
        <taxon>Glossata</taxon>
        <taxon>Ditrysia</taxon>
        <taxon>Tineoidea</taxon>
        <taxon>Psychidae</taxon>
        <taxon>Oiketicinae</taxon>
        <taxon>Eumeta</taxon>
    </lineage>
</organism>
<proteinExistence type="predicted"/>
<dbReference type="AlphaFoldDB" id="A0A4C1U590"/>
<gene>
    <name evidence="1" type="ORF">EVAR_11175_1</name>
</gene>
<accession>A0A4C1U590</accession>
<protein>
    <submittedName>
        <fullName evidence="1">Uncharacterized protein</fullName>
    </submittedName>
</protein>